<dbReference type="CDD" id="cd00854">
    <property type="entry name" value="NagA"/>
    <property type="match status" value="1"/>
</dbReference>
<keyword evidence="10" id="KW-1185">Reference proteome</keyword>
<feature type="binding site" evidence="7">
    <location>
        <position position="216"/>
    </location>
    <ligand>
        <name>Zn(2+)</name>
        <dbReference type="ChEBI" id="CHEBI:29105"/>
    </ligand>
</feature>
<dbReference type="FunFam" id="3.20.20.140:FF:000004">
    <property type="entry name" value="N-acetylglucosamine-6-phosphate deacetylase"/>
    <property type="match status" value="1"/>
</dbReference>
<name>A0A3M9MDE5_9BACT</name>
<evidence type="ECO:0000313" key="9">
    <source>
        <dbReference type="EMBL" id="RNI23600.1"/>
    </source>
</evidence>
<keyword evidence="3 5" id="KW-0378">Hydrolase</keyword>
<comment type="caution">
    <text evidence="9">The sequence shown here is derived from an EMBL/GenBank/DDBJ whole genome shotgun (WGS) entry which is preliminary data.</text>
</comment>
<dbReference type="PIRSF" id="PIRSF038994">
    <property type="entry name" value="NagA"/>
    <property type="match status" value="1"/>
</dbReference>
<dbReference type="InterPro" id="IPR032466">
    <property type="entry name" value="Metal_Hydrolase"/>
</dbReference>
<feature type="binding site" evidence="7">
    <location>
        <position position="151"/>
    </location>
    <ligand>
        <name>Zn(2+)</name>
        <dbReference type="ChEBI" id="CHEBI:29105"/>
    </ligand>
</feature>
<evidence type="ECO:0000256" key="6">
    <source>
        <dbReference type="PIRSR" id="PIRSR038994-1"/>
    </source>
</evidence>
<sequence>MHRFFLACFSQICPETHQSPTLMRYALTNGTIYSGYTTAQGYAVLFEDGKILDLVQTNEIPEGATLIDAQGGIICPGFVDLQVNGGGGVYFTQYPTLESLNTIRDAHLQFGTTSFLPTVISAFQDKILETIMAVREAMQQQPSIFLGMHLEGPYFNPGKAGAHDPACIREATHEELDVLLEAGKDVITYLTLAPECVEESLLQRLVDSGIVLSAGHSLATYDQAMHFFQNGVTAVTHLYNAMSGMDTKQPGLAAAALDYGQAWTGIIVDGEHCHPYAVRLAKKMLGEKLLLISDCAACVGSNIPFTDFGNFKAYYRNGRCETEDGRLAGSALTMLQAVQNTVNMVGLELDEAIRMATLYPAQVLKLEHKVGQLVPGAAANLLVLDQELQLQNVWVDGTEITLNQG</sequence>
<feature type="active site" description="Proton donor/acceptor" evidence="6">
    <location>
        <position position="294"/>
    </location>
</feature>
<dbReference type="EMBL" id="RJJD01000015">
    <property type="protein sequence ID" value="RNI23600.1"/>
    <property type="molecule type" value="Genomic_DNA"/>
</dbReference>
<dbReference type="GO" id="GO:0046872">
    <property type="term" value="F:metal ion binding"/>
    <property type="evidence" value="ECO:0007669"/>
    <property type="project" value="UniProtKB-KW"/>
</dbReference>
<evidence type="ECO:0000256" key="5">
    <source>
        <dbReference type="PIRNR" id="PIRNR038994"/>
    </source>
</evidence>
<evidence type="ECO:0000313" key="10">
    <source>
        <dbReference type="Proteomes" id="UP000272117"/>
    </source>
</evidence>
<keyword evidence="4 5" id="KW-0119">Carbohydrate metabolism</keyword>
<dbReference type="SUPFAM" id="SSF51338">
    <property type="entry name" value="Composite domain of metallo-dependent hydrolases"/>
    <property type="match status" value="1"/>
</dbReference>
<dbReference type="Gene3D" id="2.30.40.10">
    <property type="entry name" value="Urease, subunit C, domain 1"/>
    <property type="match status" value="1"/>
</dbReference>
<comment type="similarity">
    <text evidence="1 5">Belongs to the metallo-dependent hydrolases superfamily. NagA family.</text>
</comment>
<protein>
    <submittedName>
        <fullName evidence="9">N-acetylglucosamine-6-phosphate deacetylase</fullName>
        <ecNumber evidence="9">3.5.1.25</ecNumber>
    </submittedName>
</protein>
<organism evidence="9 10">
    <name type="scientific">Rufibacter latericius</name>
    <dbReference type="NCBI Taxonomy" id="2487040"/>
    <lineage>
        <taxon>Bacteria</taxon>
        <taxon>Pseudomonadati</taxon>
        <taxon>Bacteroidota</taxon>
        <taxon>Cytophagia</taxon>
        <taxon>Cytophagales</taxon>
        <taxon>Hymenobacteraceae</taxon>
        <taxon>Rufibacter</taxon>
    </lineage>
</organism>
<dbReference type="OrthoDB" id="9776488at2"/>
<feature type="domain" description="Amidohydrolase-related" evidence="8">
    <location>
        <begin position="73"/>
        <end position="397"/>
    </location>
</feature>
<dbReference type="GO" id="GO:0006046">
    <property type="term" value="P:N-acetylglucosamine catabolic process"/>
    <property type="evidence" value="ECO:0007669"/>
    <property type="project" value="TreeGrafter"/>
</dbReference>
<dbReference type="InterPro" id="IPR003764">
    <property type="entry name" value="GlcNAc_6-P_deAcase"/>
</dbReference>
<dbReference type="GO" id="GO:0008448">
    <property type="term" value="F:N-acetylglucosamine-6-phosphate deacetylase activity"/>
    <property type="evidence" value="ECO:0007669"/>
    <property type="project" value="UniProtKB-EC"/>
</dbReference>
<dbReference type="Pfam" id="PF01979">
    <property type="entry name" value="Amidohydro_1"/>
    <property type="match status" value="1"/>
</dbReference>
<dbReference type="EC" id="3.5.1.25" evidence="9"/>
<dbReference type="NCBIfam" id="TIGR00221">
    <property type="entry name" value="nagA"/>
    <property type="match status" value="1"/>
</dbReference>
<dbReference type="SUPFAM" id="SSF51556">
    <property type="entry name" value="Metallo-dependent hydrolases"/>
    <property type="match status" value="1"/>
</dbReference>
<evidence type="ECO:0000256" key="3">
    <source>
        <dbReference type="ARBA" id="ARBA00022801"/>
    </source>
</evidence>
<dbReference type="Gene3D" id="3.20.20.140">
    <property type="entry name" value="Metal-dependent hydrolases"/>
    <property type="match status" value="1"/>
</dbReference>
<dbReference type="AlphaFoldDB" id="A0A3M9MDE5"/>
<reference evidence="9 10" key="1">
    <citation type="submission" date="2018-11" db="EMBL/GenBank/DDBJ databases">
        <title>Rufibacter latericius sp. nov., isolated from water in Baiyang Lake.</title>
        <authorList>
            <person name="Yang Y."/>
        </authorList>
    </citation>
    <scope>NUCLEOTIDE SEQUENCE [LARGE SCALE GENOMIC DNA]</scope>
    <source>
        <strain evidence="9 10">R-22-1c-1</strain>
    </source>
</reference>
<dbReference type="Proteomes" id="UP000272117">
    <property type="component" value="Unassembled WGS sequence"/>
</dbReference>
<keyword evidence="2 7" id="KW-0479">Metal-binding</keyword>
<dbReference type="PANTHER" id="PTHR11113:SF14">
    <property type="entry name" value="N-ACETYLGLUCOSAMINE-6-PHOSPHATE DEACETYLASE"/>
    <property type="match status" value="1"/>
</dbReference>
<evidence type="ECO:0000256" key="7">
    <source>
        <dbReference type="PIRSR" id="PIRSR038994-3"/>
    </source>
</evidence>
<comment type="cofactor">
    <cofactor evidence="7">
        <name>a divalent metal cation</name>
        <dbReference type="ChEBI" id="CHEBI:60240"/>
    </cofactor>
    <text evidence="7">Binds 1 divalent metal cation per subunit.</text>
</comment>
<feature type="binding site" evidence="7">
    <location>
        <position position="237"/>
    </location>
    <ligand>
        <name>Zn(2+)</name>
        <dbReference type="ChEBI" id="CHEBI:29105"/>
    </ligand>
</feature>
<evidence type="ECO:0000259" key="8">
    <source>
        <dbReference type="Pfam" id="PF01979"/>
    </source>
</evidence>
<accession>A0A3M9MDE5</accession>
<evidence type="ECO:0000256" key="1">
    <source>
        <dbReference type="ARBA" id="ARBA00010716"/>
    </source>
</evidence>
<gene>
    <name evidence="9" type="primary">nagA</name>
    <name evidence="9" type="ORF">EFB08_18915</name>
</gene>
<evidence type="ECO:0000256" key="2">
    <source>
        <dbReference type="ARBA" id="ARBA00022723"/>
    </source>
</evidence>
<proteinExistence type="inferred from homology"/>
<dbReference type="InterPro" id="IPR006680">
    <property type="entry name" value="Amidohydro-rel"/>
</dbReference>
<dbReference type="PANTHER" id="PTHR11113">
    <property type="entry name" value="N-ACETYLGLUCOSAMINE-6-PHOSPHATE DEACETYLASE"/>
    <property type="match status" value="1"/>
</dbReference>
<dbReference type="InterPro" id="IPR011059">
    <property type="entry name" value="Metal-dep_hydrolase_composite"/>
</dbReference>
<evidence type="ECO:0000256" key="4">
    <source>
        <dbReference type="ARBA" id="ARBA00023277"/>
    </source>
</evidence>